<comment type="similarity">
    <text evidence="1 6">Belongs to the 2-oxoacid dehydrogenase family.</text>
</comment>
<dbReference type="Proteomes" id="UP001214415">
    <property type="component" value="Chromosome 1"/>
</dbReference>
<evidence type="ECO:0000256" key="6">
    <source>
        <dbReference type="RuleBase" id="RU361137"/>
    </source>
</evidence>
<dbReference type="SUPFAM" id="SSF51230">
    <property type="entry name" value="Single hybrid motif"/>
    <property type="match status" value="1"/>
</dbReference>
<dbReference type="Pfam" id="PF00198">
    <property type="entry name" value="2-oxoacid_dh"/>
    <property type="match status" value="1"/>
</dbReference>
<dbReference type="PANTHER" id="PTHR23151">
    <property type="entry name" value="DIHYDROLIPOAMIDE ACETYL/SUCCINYL-TRANSFERASE-RELATED"/>
    <property type="match status" value="1"/>
</dbReference>
<keyword evidence="2 6" id="KW-0808">Transferase</keyword>
<evidence type="ECO:0000259" key="9">
    <source>
        <dbReference type="PROSITE" id="PS51826"/>
    </source>
</evidence>
<evidence type="ECO:0000256" key="7">
    <source>
        <dbReference type="SAM" id="MobiDB-lite"/>
    </source>
</evidence>
<dbReference type="GO" id="GO:0006086">
    <property type="term" value="P:pyruvate decarboxylation to acetyl-CoA"/>
    <property type="evidence" value="ECO:0007669"/>
    <property type="project" value="InterPro"/>
</dbReference>
<dbReference type="InterPro" id="IPR003016">
    <property type="entry name" value="2-oxoA_DH_lipoyl-BS"/>
</dbReference>
<organism evidence="10 11">
    <name type="scientific">Malassezia equina</name>
    <dbReference type="NCBI Taxonomy" id="1381935"/>
    <lineage>
        <taxon>Eukaryota</taxon>
        <taxon>Fungi</taxon>
        <taxon>Dikarya</taxon>
        <taxon>Basidiomycota</taxon>
        <taxon>Ustilaginomycotina</taxon>
        <taxon>Malasseziomycetes</taxon>
        <taxon>Malasseziales</taxon>
        <taxon>Malasseziaceae</taxon>
        <taxon>Malassezia</taxon>
    </lineage>
</organism>
<evidence type="ECO:0000259" key="8">
    <source>
        <dbReference type="PROSITE" id="PS50968"/>
    </source>
</evidence>
<comment type="cofactor">
    <cofactor evidence="6">
        <name>(R)-lipoate</name>
        <dbReference type="ChEBI" id="CHEBI:83088"/>
    </cofactor>
    <text evidence="6">Binds 1 lipoyl cofactor covalently.</text>
</comment>
<evidence type="ECO:0000256" key="2">
    <source>
        <dbReference type="ARBA" id="ARBA00022679"/>
    </source>
</evidence>
<comment type="subcellular location">
    <subcellularLocation>
        <location evidence="6">Mitochondrion</location>
    </subcellularLocation>
</comment>
<dbReference type="Gene3D" id="4.10.320.10">
    <property type="entry name" value="E3-binding domain"/>
    <property type="match status" value="1"/>
</dbReference>
<dbReference type="Pfam" id="PF00364">
    <property type="entry name" value="Biotin_lipoyl"/>
    <property type="match status" value="1"/>
</dbReference>
<dbReference type="Gene3D" id="3.30.559.10">
    <property type="entry name" value="Chloramphenicol acetyltransferase-like domain"/>
    <property type="match status" value="1"/>
</dbReference>
<keyword evidence="3 6" id="KW-0450">Lipoyl</keyword>
<sequence>MYSIVRQQLLRAGLRMRPGMASLHTSAALRELSKFSMPAMSPTMQDGGIASWRKNEGESFNSGDVLLEIETDKATMEVEATDDGVMAKILVPAGSKNVPVNSTIAIVGEEGDDLSGADALAEEAKKESASAASQPEESKEKPKEKPKEEKPKEEKPKEEKPKEEKPKESKPKESKPQDRVFATPAAKRFALERGVPLREIKGSGPEGRILLEDVEKFKPSAAAPSGSAASAPVESYTDEPLSNMRRVIASRLTESKSTVPHYYVTFDIEMDRVNQLRDVFNRAAKEAAKGDAEKEKAAKLSVNDFLVKAAAIALKQVPEVNSAFHGEYVRQHHVQDISMAVATPTGLITPIIRNCGSIGLAEIGAQSKALAKKARDGKLKPEEYQGGTFTISNMGMMGTSQFTAIINPPQSCILALGATEARLVPDDSEKGFRVAHVMKATISADHRVVDGATAARWMQAFKAAVQNPLSFML</sequence>
<keyword evidence="11" id="KW-1185">Reference proteome</keyword>
<evidence type="ECO:0000256" key="1">
    <source>
        <dbReference type="ARBA" id="ARBA00007317"/>
    </source>
</evidence>
<dbReference type="InterPro" id="IPR006257">
    <property type="entry name" value="LAT1"/>
</dbReference>
<dbReference type="EC" id="2.3.1.12" evidence="6"/>
<dbReference type="PANTHER" id="PTHR23151:SF90">
    <property type="entry name" value="DIHYDROLIPOYLLYSINE-RESIDUE ACETYLTRANSFERASE COMPONENT OF PYRUVATE DEHYDROGENASE COMPLEX, MITOCHONDRIAL-RELATED"/>
    <property type="match status" value="1"/>
</dbReference>
<dbReference type="AlphaFoldDB" id="A0AAF0IXF8"/>
<dbReference type="PROSITE" id="PS00189">
    <property type="entry name" value="LIPOYL"/>
    <property type="match status" value="1"/>
</dbReference>
<comment type="catalytic activity">
    <reaction evidence="6">
        <text>N(6)-[(R)-dihydrolipoyl]-L-lysyl-[protein] + acetyl-CoA = N(6)-[(R)-S(8)-acetyldihydrolipoyl]-L-lysyl-[protein] + CoA</text>
        <dbReference type="Rhea" id="RHEA:17017"/>
        <dbReference type="Rhea" id="RHEA-COMP:10475"/>
        <dbReference type="Rhea" id="RHEA-COMP:10478"/>
        <dbReference type="ChEBI" id="CHEBI:57287"/>
        <dbReference type="ChEBI" id="CHEBI:57288"/>
        <dbReference type="ChEBI" id="CHEBI:83100"/>
        <dbReference type="ChEBI" id="CHEBI:83111"/>
        <dbReference type="EC" id="2.3.1.12"/>
    </reaction>
</comment>
<name>A0AAF0IXF8_9BASI</name>
<dbReference type="InterPro" id="IPR023213">
    <property type="entry name" value="CAT-like_dom_sf"/>
</dbReference>
<dbReference type="Gene3D" id="2.40.50.100">
    <property type="match status" value="1"/>
</dbReference>
<dbReference type="InterPro" id="IPR036625">
    <property type="entry name" value="E3-bd_dom_sf"/>
</dbReference>
<dbReference type="FunFam" id="2.40.50.100:FF:000010">
    <property type="entry name" value="Acetyltransferase component of pyruvate dehydrogenase complex"/>
    <property type="match status" value="1"/>
</dbReference>
<feature type="compositionally biased region" description="Basic and acidic residues" evidence="7">
    <location>
        <begin position="136"/>
        <end position="178"/>
    </location>
</feature>
<dbReference type="GO" id="GO:0045254">
    <property type="term" value="C:pyruvate dehydrogenase complex"/>
    <property type="evidence" value="ECO:0007669"/>
    <property type="project" value="UniProtKB-UniRule"/>
</dbReference>
<gene>
    <name evidence="10" type="ORF">MEQU1_000381</name>
</gene>
<dbReference type="NCBIfam" id="TIGR01349">
    <property type="entry name" value="PDHac_trf_mito"/>
    <property type="match status" value="1"/>
</dbReference>
<dbReference type="GO" id="GO:0004742">
    <property type="term" value="F:dihydrolipoyllysine-residue acetyltransferase activity"/>
    <property type="evidence" value="ECO:0007669"/>
    <property type="project" value="UniProtKB-UniRule"/>
</dbReference>
<dbReference type="InterPro" id="IPR000089">
    <property type="entry name" value="Biotin_lipoyl"/>
</dbReference>
<dbReference type="EMBL" id="CP119900">
    <property type="protein sequence ID" value="WFD21726.1"/>
    <property type="molecule type" value="Genomic_DNA"/>
</dbReference>
<protein>
    <recommendedName>
        <fullName evidence="6">Acetyltransferase component of pyruvate dehydrogenase complex</fullName>
        <ecNumber evidence="6">2.3.1.12</ecNumber>
    </recommendedName>
</protein>
<feature type="region of interest" description="Disordered" evidence="7">
    <location>
        <begin position="121"/>
        <end position="186"/>
    </location>
</feature>
<dbReference type="CDD" id="cd06849">
    <property type="entry name" value="lipoyl_domain"/>
    <property type="match status" value="1"/>
</dbReference>
<dbReference type="InterPro" id="IPR011053">
    <property type="entry name" value="Single_hybrid_motif"/>
</dbReference>
<dbReference type="InterPro" id="IPR001078">
    <property type="entry name" value="2-oxoacid_DH_actylTfrase"/>
</dbReference>
<evidence type="ECO:0000256" key="5">
    <source>
        <dbReference type="ARBA" id="ARBA00023315"/>
    </source>
</evidence>
<dbReference type="Pfam" id="PF02817">
    <property type="entry name" value="E3_binding"/>
    <property type="match status" value="1"/>
</dbReference>
<dbReference type="InterPro" id="IPR045257">
    <property type="entry name" value="E2/Pdx1"/>
</dbReference>
<dbReference type="PROSITE" id="PS51826">
    <property type="entry name" value="PSBD"/>
    <property type="match status" value="1"/>
</dbReference>
<dbReference type="SUPFAM" id="SSF47005">
    <property type="entry name" value="Peripheral subunit-binding domain of 2-oxo acid dehydrogenase complex"/>
    <property type="match status" value="1"/>
</dbReference>
<keyword evidence="4" id="KW-0809">Transit peptide</keyword>
<dbReference type="FunFam" id="3.30.559.10:FF:000003">
    <property type="entry name" value="Acetyltransferase component of pyruvate dehydrogenase complex"/>
    <property type="match status" value="1"/>
</dbReference>
<proteinExistence type="inferred from homology"/>
<evidence type="ECO:0000256" key="3">
    <source>
        <dbReference type="ARBA" id="ARBA00022823"/>
    </source>
</evidence>
<evidence type="ECO:0000313" key="10">
    <source>
        <dbReference type="EMBL" id="WFD21726.1"/>
    </source>
</evidence>
<evidence type="ECO:0000256" key="4">
    <source>
        <dbReference type="ARBA" id="ARBA00022946"/>
    </source>
</evidence>
<dbReference type="SUPFAM" id="SSF52777">
    <property type="entry name" value="CoA-dependent acyltransferases"/>
    <property type="match status" value="1"/>
</dbReference>
<evidence type="ECO:0000313" key="11">
    <source>
        <dbReference type="Proteomes" id="UP001214415"/>
    </source>
</evidence>
<keyword evidence="5 6" id="KW-0012">Acyltransferase</keyword>
<dbReference type="GO" id="GO:0005739">
    <property type="term" value="C:mitochondrion"/>
    <property type="evidence" value="ECO:0007669"/>
    <property type="project" value="UniProtKB-SubCell"/>
</dbReference>
<feature type="domain" description="Lipoyl-binding" evidence="8">
    <location>
        <begin position="32"/>
        <end position="108"/>
    </location>
</feature>
<comment type="function">
    <text evidence="6">The pyruvate dehydrogenase complex catalyzes the overall conversion of pyruvate to acetyl-CoA and CO(2).</text>
</comment>
<accession>A0AAF0IXF8</accession>
<dbReference type="PROSITE" id="PS50968">
    <property type="entry name" value="BIOTINYL_LIPOYL"/>
    <property type="match status" value="1"/>
</dbReference>
<dbReference type="InterPro" id="IPR004167">
    <property type="entry name" value="PSBD"/>
</dbReference>
<feature type="domain" description="Peripheral subunit-binding (PSBD)" evidence="9">
    <location>
        <begin position="181"/>
        <end position="218"/>
    </location>
</feature>
<reference evidence="10" key="1">
    <citation type="submission" date="2023-03" db="EMBL/GenBank/DDBJ databases">
        <title>Mating type loci evolution in Malassezia.</title>
        <authorList>
            <person name="Coelho M.A."/>
        </authorList>
    </citation>
    <scope>NUCLEOTIDE SEQUENCE</scope>
    <source>
        <strain evidence="10">CBS 12830</strain>
    </source>
</reference>